<dbReference type="SUPFAM" id="SSF101898">
    <property type="entry name" value="NHL repeat"/>
    <property type="match status" value="1"/>
</dbReference>
<sequence>MRHRVSSRPFRRRLGLALAWAAGVLLTGSGAWALQVSGLESPHSFLADPASRSYFISNINGEPDARDNNGFITKLSDDGRITAFKFIEGGQGDVTLHAPKGMAVVDQVLYVTDLDSLRAFDKTSGKPLATLVLPRPTDGKVAQSLVGIAPDGHGHLYLADQGGNAIYRVDLTPTPTLTLYLSGAHLAGPSGVAVNPKTGHLAVVSYDSGKIFDITPEGTLSELASNGFFTGRFQNLSGVDFDRWGSMYVADVTKGKIWRMLPNNKFQVIAEYLPGPSDIGIDRVNHLILVPYQDSNAAEVNGLESPTAATGDRAKRTLADYGFVEPKKSEKEGSSRK</sequence>
<dbReference type="Proteomes" id="UP000675880">
    <property type="component" value="Unassembled WGS sequence"/>
</dbReference>
<evidence type="ECO:0000313" key="1">
    <source>
        <dbReference type="EMBL" id="CAE6696937.1"/>
    </source>
</evidence>
<evidence type="ECO:0008006" key="3">
    <source>
        <dbReference type="Google" id="ProtNLM"/>
    </source>
</evidence>
<name>A0ABM8QH67_9BACT</name>
<dbReference type="InterPro" id="IPR011042">
    <property type="entry name" value="6-blade_b-propeller_TolB-like"/>
</dbReference>
<dbReference type="RefSeq" id="WP_213040377.1">
    <property type="nucleotide sequence ID" value="NZ_CAJNBJ010000001.1"/>
</dbReference>
<protein>
    <recommendedName>
        <fullName evidence="3">SMP-30/Gluconolactonase/LRE-like region domain-containing protein</fullName>
    </recommendedName>
</protein>
<dbReference type="EMBL" id="CAJNBJ010000001">
    <property type="protein sequence ID" value="CAE6696937.1"/>
    <property type="molecule type" value="Genomic_DNA"/>
</dbReference>
<reference evidence="1 2" key="1">
    <citation type="submission" date="2021-02" db="EMBL/GenBank/DDBJ databases">
        <authorList>
            <person name="Han P."/>
        </authorList>
    </citation>
    <scope>NUCLEOTIDE SEQUENCE [LARGE SCALE GENOMIC DNA]</scope>
    <source>
        <strain evidence="1">Candidatus Nitrospira sp. ZN2</strain>
    </source>
</reference>
<organism evidence="1 2">
    <name type="scientific">Nitrospira defluvii</name>
    <dbReference type="NCBI Taxonomy" id="330214"/>
    <lineage>
        <taxon>Bacteria</taxon>
        <taxon>Pseudomonadati</taxon>
        <taxon>Nitrospirota</taxon>
        <taxon>Nitrospiria</taxon>
        <taxon>Nitrospirales</taxon>
        <taxon>Nitrospiraceae</taxon>
        <taxon>Nitrospira</taxon>
    </lineage>
</organism>
<accession>A0ABM8QH67</accession>
<dbReference type="Gene3D" id="2.120.10.30">
    <property type="entry name" value="TolB, C-terminal domain"/>
    <property type="match status" value="1"/>
</dbReference>
<gene>
    <name evidence="1" type="ORF">NSPZN2_10504</name>
</gene>
<evidence type="ECO:0000313" key="2">
    <source>
        <dbReference type="Proteomes" id="UP000675880"/>
    </source>
</evidence>
<comment type="caution">
    <text evidence="1">The sequence shown here is derived from an EMBL/GenBank/DDBJ whole genome shotgun (WGS) entry which is preliminary data.</text>
</comment>
<keyword evidence="2" id="KW-1185">Reference proteome</keyword>
<proteinExistence type="predicted"/>